<evidence type="ECO:0000256" key="3">
    <source>
        <dbReference type="ARBA" id="ARBA00023295"/>
    </source>
</evidence>
<accession>A0A1H7HZ94</accession>
<name>A0A1H7HZ94_9FIRM</name>
<keyword evidence="2" id="KW-0378">Hydrolase</keyword>
<dbReference type="GO" id="GO:0008422">
    <property type="term" value="F:beta-glucosidase activity"/>
    <property type="evidence" value="ECO:0007669"/>
    <property type="project" value="TreeGrafter"/>
</dbReference>
<evidence type="ECO:0000256" key="2">
    <source>
        <dbReference type="ARBA" id="ARBA00022801"/>
    </source>
</evidence>
<dbReference type="Pfam" id="PF00232">
    <property type="entry name" value="Glyco_hydro_1"/>
    <property type="match status" value="1"/>
</dbReference>
<evidence type="ECO:0000313" key="6">
    <source>
        <dbReference type="Proteomes" id="UP000182321"/>
    </source>
</evidence>
<proteinExistence type="inferred from homology"/>
<dbReference type="GO" id="GO:0005829">
    <property type="term" value="C:cytosol"/>
    <property type="evidence" value="ECO:0007669"/>
    <property type="project" value="TreeGrafter"/>
</dbReference>
<organism evidence="5 6">
    <name type="scientific">Pseudobutyrivibrio ruminis</name>
    <dbReference type="NCBI Taxonomy" id="46206"/>
    <lineage>
        <taxon>Bacteria</taxon>
        <taxon>Bacillati</taxon>
        <taxon>Bacillota</taxon>
        <taxon>Clostridia</taxon>
        <taxon>Lachnospirales</taxon>
        <taxon>Lachnospiraceae</taxon>
        <taxon>Pseudobutyrivibrio</taxon>
    </lineage>
</organism>
<dbReference type="RefSeq" id="WP_074790243.1">
    <property type="nucleotide sequence ID" value="NZ_FNZX01000006.1"/>
</dbReference>
<dbReference type="SUPFAM" id="SSF51445">
    <property type="entry name" value="(Trans)glycosidases"/>
    <property type="match status" value="1"/>
</dbReference>
<comment type="similarity">
    <text evidence="1 4">Belongs to the glycosyl hydrolase 1 family.</text>
</comment>
<dbReference type="AlphaFoldDB" id="A0A1H7HZ94"/>
<dbReference type="Proteomes" id="UP000182321">
    <property type="component" value="Unassembled WGS sequence"/>
</dbReference>
<dbReference type="GO" id="GO:0016052">
    <property type="term" value="P:carbohydrate catabolic process"/>
    <property type="evidence" value="ECO:0007669"/>
    <property type="project" value="TreeGrafter"/>
</dbReference>
<keyword evidence="3" id="KW-0326">Glycosidase</keyword>
<evidence type="ECO:0000256" key="4">
    <source>
        <dbReference type="RuleBase" id="RU003690"/>
    </source>
</evidence>
<protein>
    <submittedName>
        <fullName evidence="5">Beta-glucosidase</fullName>
    </submittedName>
</protein>
<dbReference type="InterPro" id="IPR017853">
    <property type="entry name" value="GH"/>
</dbReference>
<evidence type="ECO:0000256" key="1">
    <source>
        <dbReference type="ARBA" id="ARBA00010838"/>
    </source>
</evidence>
<dbReference type="Gene3D" id="3.20.20.80">
    <property type="entry name" value="Glycosidases"/>
    <property type="match status" value="1"/>
</dbReference>
<dbReference type="PRINTS" id="PR00131">
    <property type="entry name" value="GLHYDRLASE1"/>
</dbReference>
<sequence length="430" mass="48763">MLFNKDFMLGAATAAHQVEGNNVGSDYWIMENLEHSVFVEKSGSAVDHYNRYEEDIDLLKKAGLNAYRFSIEWARIEPVEGQWNEKEMEHYIKVIDYCLANGIEPVVTYHHFSSPAWLITKGGWESPDVVRYFERYAKYVTEHVAGKVKYVCTINEANMRLQMAFLIKDITERMSKQSEIQNQEGSVQVGVNLSQNQSQMMMSMMETAKAFNIDDPRKVANFVSQASEEGDLLVMKAHNAARNAIKAVDSSIQVGLTLSLHDIQCVDGGEENAKKAWDDEFTHYLPYIEKDDFLGVQCYTRKIFDANGANSTLETGPKTQMGYEDYPMGIVNVVRRCAEEFKGAIIVTENGIATSDDERRCEFIKEALTGLNDCITEGIKLKGYFAWSLLDNFEWQKGFSMTFGLISVDRNTMERTPKNSLKVLGSFIEA</sequence>
<evidence type="ECO:0000313" key="5">
    <source>
        <dbReference type="EMBL" id="SEK55478.1"/>
    </source>
</evidence>
<gene>
    <name evidence="5" type="ORF">SAMN02910377_01202</name>
</gene>
<dbReference type="InterPro" id="IPR001360">
    <property type="entry name" value="Glyco_hydro_1"/>
</dbReference>
<dbReference type="PANTHER" id="PTHR10353:SF36">
    <property type="entry name" value="LP05116P"/>
    <property type="match status" value="1"/>
</dbReference>
<dbReference type="PANTHER" id="PTHR10353">
    <property type="entry name" value="GLYCOSYL HYDROLASE"/>
    <property type="match status" value="1"/>
</dbReference>
<dbReference type="EMBL" id="FNZX01000006">
    <property type="protein sequence ID" value="SEK55478.1"/>
    <property type="molecule type" value="Genomic_DNA"/>
</dbReference>
<keyword evidence="6" id="KW-1185">Reference proteome</keyword>
<reference evidence="6" key="1">
    <citation type="submission" date="2016-10" db="EMBL/GenBank/DDBJ databases">
        <authorList>
            <person name="Varghese N."/>
        </authorList>
    </citation>
    <scope>NUCLEOTIDE SEQUENCE [LARGE SCALE GENOMIC DNA]</scope>
    <source>
        <strain evidence="6">ACV-9</strain>
    </source>
</reference>